<dbReference type="Proteomes" id="UP000288024">
    <property type="component" value="Unassembled WGS sequence"/>
</dbReference>
<dbReference type="AlphaFoldDB" id="A0A3S2TQX0"/>
<reference evidence="1 2" key="1">
    <citation type="submission" date="2019-01" db="EMBL/GenBank/DDBJ databases">
        <title>Bacillus sp. M5HDSG1-1, whole genome shotgun sequence.</title>
        <authorList>
            <person name="Tuo L."/>
        </authorList>
    </citation>
    <scope>NUCLEOTIDE SEQUENCE [LARGE SCALE GENOMIC DNA]</scope>
    <source>
        <strain evidence="1 2">M5HDSG1-1</strain>
    </source>
</reference>
<dbReference type="RefSeq" id="WP_127742870.1">
    <property type="nucleotide sequence ID" value="NZ_RZTZ01000029.1"/>
</dbReference>
<accession>A0A3S2TQX0</accession>
<organism evidence="1 2">
    <name type="scientific">Niallia taxi</name>
    <dbReference type="NCBI Taxonomy" id="2499688"/>
    <lineage>
        <taxon>Bacteria</taxon>
        <taxon>Bacillati</taxon>
        <taxon>Bacillota</taxon>
        <taxon>Bacilli</taxon>
        <taxon>Bacillales</taxon>
        <taxon>Bacillaceae</taxon>
        <taxon>Niallia</taxon>
    </lineage>
</organism>
<proteinExistence type="predicted"/>
<name>A0A3S2TQX0_9BACI</name>
<dbReference type="EMBL" id="RZTZ01000029">
    <property type="protein sequence ID" value="RVT56431.1"/>
    <property type="molecule type" value="Genomic_DNA"/>
</dbReference>
<evidence type="ECO:0000313" key="2">
    <source>
        <dbReference type="Proteomes" id="UP000288024"/>
    </source>
</evidence>
<keyword evidence="2" id="KW-1185">Reference proteome</keyword>
<sequence>MSISMTPNQTLENLYEEAIIQDQPYVLLLIDLLVQEKKVLKMTDHIEALTYYTQEKWRDYVNQHLIEYKKKRGELF</sequence>
<evidence type="ECO:0000313" key="1">
    <source>
        <dbReference type="EMBL" id="RVT56431.1"/>
    </source>
</evidence>
<comment type="caution">
    <text evidence="1">The sequence shown here is derived from an EMBL/GenBank/DDBJ whole genome shotgun (WGS) entry which is preliminary data.</text>
</comment>
<protein>
    <submittedName>
        <fullName evidence="1">Uncharacterized protein</fullName>
    </submittedName>
</protein>
<gene>
    <name evidence="1" type="ORF">EM808_27470</name>
</gene>